<organism evidence="1 2">
    <name type="scientific">Acuticoccus sediminis</name>
    <dbReference type="NCBI Taxonomy" id="2184697"/>
    <lineage>
        <taxon>Bacteria</taxon>
        <taxon>Pseudomonadati</taxon>
        <taxon>Pseudomonadota</taxon>
        <taxon>Alphaproteobacteria</taxon>
        <taxon>Hyphomicrobiales</taxon>
        <taxon>Amorphaceae</taxon>
        <taxon>Acuticoccus</taxon>
    </lineage>
</organism>
<protein>
    <submittedName>
        <fullName evidence="1">Amidase</fullName>
    </submittedName>
</protein>
<dbReference type="PANTHER" id="PTHR31891">
    <property type="entry name" value="FORMAMIDASE C869.04-RELATED"/>
    <property type="match status" value="1"/>
</dbReference>
<dbReference type="Gene3D" id="2.60.120.580">
    <property type="entry name" value="Acetamidase/Formamidase-like domains"/>
    <property type="match status" value="2"/>
</dbReference>
<accession>A0A8B2NK71</accession>
<reference evidence="1 2" key="1">
    <citation type="submission" date="2018-05" db="EMBL/GenBank/DDBJ databases">
        <title>Acuticoccus sediminis sp. nov., isolated from deep-sea sediment of Indian Ocean.</title>
        <authorList>
            <person name="Liu X."/>
            <person name="Lai Q."/>
            <person name="Du Y."/>
            <person name="Sun F."/>
            <person name="Zhang X."/>
            <person name="Wang S."/>
            <person name="Shao Z."/>
        </authorList>
    </citation>
    <scope>NUCLEOTIDE SEQUENCE [LARGE SCALE GENOMIC DNA]</scope>
    <source>
        <strain evidence="1 2">PTG4-2</strain>
    </source>
</reference>
<name>A0A8B2NK71_9HYPH</name>
<dbReference type="RefSeq" id="WP_111348245.1">
    <property type="nucleotide sequence ID" value="NZ_QHHQ01000004.1"/>
</dbReference>
<dbReference type="PANTHER" id="PTHR31891:SF1">
    <property type="entry name" value="FORMAMIDASE C869.04-RELATED"/>
    <property type="match status" value="1"/>
</dbReference>
<dbReference type="Proteomes" id="UP000249590">
    <property type="component" value="Unassembled WGS sequence"/>
</dbReference>
<dbReference type="Gene3D" id="3.10.28.20">
    <property type="entry name" value="Acetamidase/Formamidase-like domains"/>
    <property type="match status" value="1"/>
</dbReference>
<dbReference type="SUPFAM" id="SSF141130">
    <property type="entry name" value="Acetamidase/Formamidase-like"/>
    <property type="match status" value="1"/>
</dbReference>
<evidence type="ECO:0000313" key="1">
    <source>
        <dbReference type="EMBL" id="RAH99885.1"/>
    </source>
</evidence>
<keyword evidence="2" id="KW-1185">Reference proteome</keyword>
<proteinExistence type="predicted"/>
<comment type="caution">
    <text evidence="1">The sequence shown here is derived from an EMBL/GenBank/DDBJ whole genome shotgun (WGS) entry which is preliminary data.</text>
</comment>
<dbReference type="OrthoDB" id="9785236at2"/>
<sequence>MSRHHTLPALPENIHWGHHDAALSPVLTVASGDTVELTSWAAGGPDALPEDRSLVQPGHLAALQTCVRDGTTHLLTGPVFVETAEPGDVLQIDILDVTVHDRWGFVQIVPLKGTLPDEFDAVTRIHPSIDAAKGTARLPWGTEIPLAPFFGIMAVAPPPHWGRIPSMQPRKFGGNMDNKELGAGTTLYLPVFTEGALFSAGDGHAVQGDGEVCITALETGLTGNFRLTVRKDLSYTYPFAENASHLISIGLNEDLDEAARIALRQMILHVCARTNLSREEAYMLCSLQADLRVTQTVDGEKGCHMMMPKAAL</sequence>
<dbReference type="InterPro" id="IPR004304">
    <property type="entry name" value="FmdA_AmdA"/>
</dbReference>
<gene>
    <name evidence="1" type="ORF">DLJ53_19270</name>
</gene>
<dbReference type="AlphaFoldDB" id="A0A8B2NK71"/>
<dbReference type="Pfam" id="PF03069">
    <property type="entry name" value="FmdA_AmdA"/>
    <property type="match status" value="2"/>
</dbReference>
<evidence type="ECO:0000313" key="2">
    <source>
        <dbReference type="Proteomes" id="UP000249590"/>
    </source>
</evidence>
<dbReference type="GO" id="GO:0016811">
    <property type="term" value="F:hydrolase activity, acting on carbon-nitrogen (but not peptide) bonds, in linear amides"/>
    <property type="evidence" value="ECO:0007669"/>
    <property type="project" value="InterPro"/>
</dbReference>
<dbReference type="EMBL" id="QHHQ01000004">
    <property type="protein sequence ID" value="RAH99885.1"/>
    <property type="molecule type" value="Genomic_DNA"/>
</dbReference>